<dbReference type="STRING" id="1619308.B5808_04215"/>
<organism evidence="1 2">
    <name type="scientific">Cnuibacter physcomitrellae</name>
    <dbReference type="NCBI Taxonomy" id="1619308"/>
    <lineage>
        <taxon>Bacteria</taxon>
        <taxon>Bacillati</taxon>
        <taxon>Actinomycetota</taxon>
        <taxon>Actinomycetes</taxon>
        <taxon>Micrococcales</taxon>
        <taxon>Microbacteriaceae</taxon>
        <taxon>Cnuibacter</taxon>
    </lineage>
</organism>
<dbReference type="KEGG" id="cphy:B5808_04215"/>
<reference evidence="1 2" key="1">
    <citation type="submission" date="2017-04" db="EMBL/GenBank/DDBJ databases">
        <authorList>
            <person name="Afonso C.L."/>
            <person name="Miller P.J."/>
            <person name="Scott M.A."/>
            <person name="Spackman E."/>
            <person name="Goraichik I."/>
            <person name="Dimitrov K.M."/>
            <person name="Suarez D.L."/>
            <person name="Swayne D.E."/>
        </authorList>
    </citation>
    <scope>NUCLEOTIDE SEQUENCE [LARGE SCALE GENOMIC DNA]</scope>
    <source>
        <strain evidence="2">XA(T)</strain>
    </source>
</reference>
<protein>
    <submittedName>
        <fullName evidence="1">Uncharacterized protein</fullName>
    </submittedName>
</protein>
<accession>A0A1X9LH24</accession>
<evidence type="ECO:0000313" key="2">
    <source>
        <dbReference type="Proteomes" id="UP000192775"/>
    </source>
</evidence>
<dbReference type="PANTHER" id="PTHR34473">
    <property type="entry name" value="UPF0699 TRANSMEMBRANE PROTEIN YDBS"/>
    <property type="match status" value="1"/>
</dbReference>
<proteinExistence type="predicted"/>
<dbReference type="EMBL" id="CP020715">
    <property type="protein sequence ID" value="ARJ04516.1"/>
    <property type="molecule type" value="Genomic_DNA"/>
</dbReference>
<keyword evidence="2" id="KW-1185">Reference proteome</keyword>
<name>A0A1X9LH24_9MICO</name>
<dbReference type="PANTHER" id="PTHR34473:SF2">
    <property type="entry name" value="UPF0699 TRANSMEMBRANE PROTEIN YDBT"/>
    <property type="match status" value="1"/>
</dbReference>
<evidence type="ECO:0000313" key="1">
    <source>
        <dbReference type="EMBL" id="ARJ04516.1"/>
    </source>
</evidence>
<sequence length="178" mass="19373">MQLMGLNREGETEWHRTSTIYMAVIVINTTVVWSAIALVGALLITGILQPEQGQQVPELVRSTAVVIVIMTTVAVMGLITSLLRARSIRYRVGATEIDFTSGFFSRTTTSLPYDRIQTVSIQAGIVSRAFGLSSLVLQSAADQSSVTIPGLTMEQVNSVSEAVLRRVRRLQDHGSPLL</sequence>
<dbReference type="Pfam" id="PF03703">
    <property type="entry name" value="bPH_2"/>
    <property type="match status" value="1"/>
</dbReference>
<gene>
    <name evidence="1" type="ORF">B5808_04215</name>
</gene>
<dbReference type="InterPro" id="IPR005182">
    <property type="entry name" value="YdbS-like_PH"/>
</dbReference>
<dbReference type="Proteomes" id="UP000192775">
    <property type="component" value="Chromosome"/>
</dbReference>
<dbReference type="AlphaFoldDB" id="A0A1X9LH24"/>